<dbReference type="OMA" id="HFAQGEW"/>
<evidence type="ECO:0000256" key="10">
    <source>
        <dbReference type="ARBA" id="ARBA00023049"/>
    </source>
</evidence>
<dbReference type="InterPro" id="IPR011249">
    <property type="entry name" value="Metalloenz_LuxS/M16"/>
</dbReference>
<dbReference type="STRING" id="578462.A0A0L0S6W7"/>
<evidence type="ECO:0000259" key="14">
    <source>
        <dbReference type="Pfam" id="PF00675"/>
    </source>
</evidence>
<evidence type="ECO:0000256" key="8">
    <source>
        <dbReference type="ARBA" id="ARBA00022801"/>
    </source>
</evidence>
<dbReference type="VEuPathDB" id="FungiDB:AMAG_04892"/>
<feature type="domain" description="Peptidase M16 N-terminal" evidence="14">
    <location>
        <begin position="45"/>
        <end position="191"/>
    </location>
</feature>
<evidence type="ECO:0000313" key="16">
    <source>
        <dbReference type="EMBL" id="KNE58069.1"/>
    </source>
</evidence>
<evidence type="ECO:0000256" key="7">
    <source>
        <dbReference type="ARBA" id="ARBA00022723"/>
    </source>
</evidence>
<accession>A0A0L0S6W7</accession>
<dbReference type="EC" id="3.4.24.64" evidence="5"/>
<comment type="similarity">
    <text evidence="4">Belongs to the peptidase M16 family.</text>
</comment>
<dbReference type="GO" id="GO:0005739">
    <property type="term" value="C:mitochondrion"/>
    <property type="evidence" value="ECO:0007669"/>
    <property type="project" value="UniProtKB-SubCell"/>
</dbReference>
<dbReference type="InterPro" id="IPR011765">
    <property type="entry name" value="Pept_M16_N"/>
</dbReference>
<evidence type="ECO:0000256" key="5">
    <source>
        <dbReference type="ARBA" id="ARBA00012299"/>
    </source>
</evidence>
<comment type="subcellular location">
    <subcellularLocation>
        <location evidence="3">Mitochondrion</location>
    </subcellularLocation>
</comment>
<keyword evidence="7" id="KW-0479">Metal-binding</keyword>
<dbReference type="AlphaFoldDB" id="A0A0L0S6W7"/>
<feature type="non-terminal residue" evidence="16">
    <location>
        <position position="460"/>
    </location>
</feature>
<evidence type="ECO:0000256" key="11">
    <source>
        <dbReference type="ARBA" id="ARBA00023128"/>
    </source>
</evidence>
<evidence type="ECO:0000256" key="9">
    <source>
        <dbReference type="ARBA" id="ARBA00022833"/>
    </source>
</evidence>
<evidence type="ECO:0000256" key="12">
    <source>
        <dbReference type="ARBA" id="ARBA00031018"/>
    </source>
</evidence>
<evidence type="ECO:0000256" key="1">
    <source>
        <dbReference type="ARBA" id="ARBA00001098"/>
    </source>
</evidence>
<dbReference type="GO" id="GO:0004222">
    <property type="term" value="F:metalloendopeptidase activity"/>
    <property type="evidence" value="ECO:0007669"/>
    <property type="project" value="UniProtKB-EC"/>
</dbReference>
<dbReference type="Proteomes" id="UP000054350">
    <property type="component" value="Unassembled WGS sequence"/>
</dbReference>
<comment type="cofactor">
    <cofactor evidence="2">
        <name>Zn(2+)</name>
        <dbReference type="ChEBI" id="CHEBI:29105"/>
    </cofactor>
</comment>
<sequence length="460" mass="49035">MLRTTLRLSAARRTLATAAGSNAYVASLLNVPKTVVTRLDNGLTVATESHPAASTATVGVWVDAGSRHETKASNGAAHLFQHLAFKGTAKRSQAAIEAEVESLGGDLLATTQREQSALYAQIAPESVEASVALLGDVVSNASLDAAALDAQRAVIAAEAQAVSADAERVVMDHLHAASFQDSSLGFTTHGPLANVQAMTQTDVAHFVKNNFTADRMVLVGAGNVEHAALVDYAKKHFAGVPTTGVKPHAGKPQFVGSDVRLRSDYDEVAHIALAVEGAGWTSADHFPLLVASRMIGKWSVADGNAYPSTKLAQIALKHHLAESIKSFTTTYSDTGLWGIYLTSKNIENLDDLVHFTIREWMHLCLAPSEGQLAQAKQQVKAEFLRTQAASTTATAQAIGEQVLAYGRRISPFEFDKKIDAITVDDIKRVAHEYIYDADVSIVAAGPVDAVQDYNRIRGAM</sequence>
<keyword evidence="6" id="KW-0645">Protease</keyword>
<keyword evidence="17" id="KW-1185">Reference proteome</keyword>
<proteinExistence type="inferred from homology"/>
<dbReference type="Pfam" id="PF05193">
    <property type="entry name" value="Peptidase_M16_C"/>
    <property type="match status" value="1"/>
</dbReference>
<comment type="catalytic activity">
    <reaction evidence="1">
        <text>Release of N-terminal transit peptides from precursor proteins imported into the mitochondrion, typically with Arg in position P2.</text>
        <dbReference type="EC" id="3.4.24.64"/>
    </reaction>
</comment>
<protein>
    <recommendedName>
        <fullName evidence="5">mitochondrial processing peptidase</fullName>
        <ecNumber evidence="5">3.4.24.64</ecNumber>
    </recommendedName>
    <alternativeName>
        <fullName evidence="12">Beta-MPP</fullName>
    </alternativeName>
</protein>
<reference evidence="16 17" key="1">
    <citation type="submission" date="2009-11" db="EMBL/GenBank/DDBJ databases">
        <title>Annotation of Allomyces macrogynus ATCC 38327.</title>
        <authorList>
            <consortium name="The Broad Institute Genome Sequencing Platform"/>
            <person name="Russ C."/>
            <person name="Cuomo C."/>
            <person name="Burger G."/>
            <person name="Gray M.W."/>
            <person name="Holland P.W.H."/>
            <person name="King N."/>
            <person name="Lang F.B.F."/>
            <person name="Roger A.J."/>
            <person name="Ruiz-Trillo I."/>
            <person name="Young S.K."/>
            <person name="Zeng Q."/>
            <person name="Gargeya S."/>
            <person name="Fitzgerald M."/>
            <person name="Haas B."/>
            <person name="Abouelleil A."/>
            <person name="Alvarado L."/>
            <person name="Arachchi H.M."/>
            <person name="Berlin A."/>
            <person name="Chapman S.B."/>
            <person name="Gearin G."/>
            <person name="Goldberg J."/>
            <person name="Griggs A."/>
            <person name="Gujja S."/>
            <person name="Hansen M."/>
            <person name="Heiman D."/>
            <person name="Howarth C."/>
            <person name="Larimer J."/>
            <person name="Lui A."/>
            <person name="MacDonald P.J.P."/>
            <person name="McCowen C."/>
            <person name="Montmayeur A."/>
            <person name="Murphy C."/>
            <person name="Neiman D."/>
            <person name="Pearson M."/>
            <person name="Priest M."/>
            <person name="Roberts A."/>
            <person name="Saif S."/>
            <person name="Shea T."/>
            <person name="Sisk P."/>
            <person name="Stolte C."/>
            <person name="Sykes S."/>
            <person name="Wortman J."/>
            <person name="Nusbaum C."/>
            <person name="Birren B."/>
        </authorList>
    </citation>
    <scope>NUCLEOTIDE SEQUENCE [LARGE SCALE GENOMIC DNA]</scope>
    <source>
        <strain evidence="16 17">ATCC 38327</strain>
    </source>
</reference>
<evidence type="ECO:0000313" key="17">
    <source>
        <dbReference type="Proteomes" id="UP000054350"/>
    </source>
</evidence>
<evidence type="ECO:0000256" key="2">
    <source>
        <dbReference type="ARBA" id="ARBA00001947"/>
    </source>
</evidence>
<dbReference type="EMBL" id="GG745332">
    <property type="protein sequence ID" value="KNE58069.1"/>
    <property type="molecule type" value="Genomic_DNA"/>
</dbReference>
<gene>
    <name evidence="16" type="ORF">AMAG_04892</name>
</gene>
<name>A0A0L0S6W7_ALLM3</name>
<organism evidence="16 17">
    <name type="scientific">Allomyces macrogynus (strain ATCC 38327)</name>
    <name type="common">Allomyces javanicus var. macrogynus</name>
    <dbReference type="NCBI Taxonomy" id="578462"/>
    <lineage>
        <taxon>Eukaryota</taxon>
        <taxon>Fungi</taxon>
        <taxon>Fungi incertae sedis</taxon>
        <taxon>Blastocladiomycota</taxon>
        <taxon>Blastocladiomycetes</taxon>
        <taxon>Blastocladiales</taxon>
        <taxon>Blastocladiaceae</taxon>
        <taxon>Allomyces</taxon>
    </lineage>
</organism>
<dbReference type="GO" id="GO:0006627">
    <property type="term" value="P:protein processing involved in protein targeting to mitochondrion"/>
    <property type="evidence" value="ECO:0007669"/>
    <property type="project" value="TreeGrafter"/>
</dbReference>
<keyword evidence="9" id="KW-0862">Zinc</keyword>
<dbReference type="GO" id="GO:0046872">
    <property type="term" value="F:metal ion binding"/>
    <property type="evidence" value="ECO:0007669"/>
    <property type="project" value="UniProtKB-KW"/>
</dbReference>
<keyword evidence="11" id="KW-0496">Mitochondrion</keyword>
<dbReference type="PANTHER" id="PTHR11851:SF149">
    <property type="entry name" value="GH01077P"/>
    <property type="match status" value="1"/>
</dbReference>
<feature type="domain" description="Peptidase M16 C-terminal" evidence="15">
    <location>
        <begin position="198"/>
        <end position="378"/>
    </location>
</feature>
<keyword evidence="8" id="KW-0378">Hydrolase</keyword>
<dbReference type="FunFam" id="3.30.830.10:FF:000008">
    <property type="entry name" value="Mitochondrial-processing peptidase subunit beta"/>
    <property type="match status" value="1"/>
</dbReference>
<dbReference type="eggNOG" id="KOG0960">
    <property type="taxonomic scope" value="Eukaryota"/>
</dbReference>
<comment type="function">
    <text evidence="13">Catalytic subunit of the essential mitochondrial processing protease (MPP), which cleaves the mitochondrial sequence off newly imported precursors proteins. Preferentially, cleaves after an arginine at position P2.</text>
</comment>
<dbReference type="SUPFAM" id="SSF63411">
    <property type="entry name" value="LuxS/MPP-like metallohydrolase"/>
    <property type="match status" value="2"/>
</dbReference>
<evidence type="ECO:0000259" key="15">
    <source>
        <dbReference type="Pfam" id="PF05193"/>
    </source>
</evidence>
<dbReference type="Gene3D" id="3.30.830.10">
    <property type="entry name" value="Metalloenzyme, LuxS/M16 peptidase-like"/>
    <property type="match status" value="2"/>
</dbReference>
<dbReference type="Pfam" id="PF00675">
    <property type="entry name" value="Peptidase_M16"/>
    <property type="match status" value="1"/>
</dbReference>
<dbReference type="OrthoDB" id="10251424at2759"/>
<keyword evidence="10" id="KW-0482">Metalloprotease</keyword>
<evidence type="ECO:0000256" key="6">
    <source>
        <dbReference type="ARBA" id="ARBA00022670"/>
    </source>
</evidence>
<evidence type="ECO:0000256" key="13">
    <source>
        <dbReference type="ARBA" id="ARBA00045757"/>
    </source>
</evidence>
<dbReference type="InterPro" id="IPR050361">
    <property type="entry name" value="MPP/UQCRC_Complex"/>
</dbReference>
<reference evidence="17" key="2">
    <citation type="submission" date="2009-11" db="EMBL/GenBank/DDBJ databases">
        <title>The Genome Sequence of Allomyces macrogynus strain ATCC 38327.</title>
        <authorList>
            <consortium name="The Broad Institute Genome Sequencing Platform"/>
            <person name="Russ C."/>
            <person name="Cuomo C."/>
            <person name="Shea T."/>
            <person name="Young S.K."/>
            <person name="Zeng Q."/>
            <person name="Koehrsen M."/>
            <person name="Haas B."/>
            <person name="Borodovsky M."/>
            <person name="Guigo R."/>
            <person name="Alvarado L."/>
            <person name="Berlin A."/>
            <person name="Borenstein D."/>
            <person name="Chen Z."/>
            <person name="Engels R."/>
            <person name="Freedman E."/>
            <person name="Gellesch M."/>
            <person name="Goldberg J."/>
            <person name="Griggs A."/>
            <person name="Gujja S."/>
            <person name="Heiman D."/>
            <person name="Hepburn T."/>
            <person name="Howarth C."/>
            <person name="Jen D."/>
            <person name="Larson L."/>
            <person name="Lewis B."/>
            <person name="Mehta T."/>
            <person name="Park D."/>
            <person name="Pearson M."/>
            <person name="Roberts A."/>
            <person name="Saif S."/>
            <person name="Shenoy N."/>
            <person name="Sisk P."/>
            <person name="Stolte C."/>
            <person name="Sykes S."/>
            <person name="Walk T."/>
            <person name="White J."/>
            <person name="Yandava C."/>
            <person name="Burger G."/>
            <person name="Gray M.W."/>
            <person name="Holland P.W.H."/>
            <person name="King N."/>
            <person name="Lang F.B.F."/>
            <person name="Roger A.J."/>
            <person name="Ruiz-Trillo I."/>
            <person name="Lander E."/>
            <person name="Nusbaum C."/>
        </authorList>
    </citation>
    <scope>NUCLEOTIDE SEQUENCE [LARGE SCALE GENOMIC DNA]</scope>
    <source>
        <strain evidence="17">ATCC 38327</strain>
    </source>
</reference>
<dbReference type="InterPro" id="IPR007863">
    <property type="entry name" value="Peptidase_M16_C"/>
</dbReference>
<dbReference type="PANTHER" id="PTHR11851">
    <property type="entry name" value="METALLOPROTEASE"/>
    <property type="match status" value="1"/>
</dbReference>
<evidence type="ECO:0000256" key="4">
    <source>
        <dbReference type="ARBA" id="ARBA00007261"/>
    </source>
</evidence>
<evidence type="ECO:0000256" key="3">
    <source>
        <dbReference type="ARBA" id="ARBA00004173"/>
    </source>
</evidence>